<dbReference type="Proteomes" id="UP000783686">
    <property type="component" value="Unassembled WGS sequence"/>
</dbReference>
<feature type="compositionally biased region" description="Basic residues" evidence="1">
    <location>
        <begin position="312"/>
        <end position="332"/>
    </location>
</feature>
<feature type="region of interest" description="Disordered" evidence="1">
    <location>
        <begin position="154"/>
        <end position="332"/>
    </location>
</feature>
<sequence>MGICFSVFRCGKCQHTKFFNCKCKPDKCLLDAEAARNRSSGLSSTDSNVVEPAREELVIVDEIFVPVESSEENANVQKENEVFEFGKADGEEHDFSFTMNTGEENSTSPTLDDVETGVENNSMANLDQSKFSSSDKRRFKNKVRRNVVMDEKFQFHLTPTPSMTQVQSKESKRQKSSMSMSEAKSERVQHPSRSISGELCFNSSRKSQTPQSSISSPVESTKSTPKSMYDRLNQSLSPSKKSQEPLGNRENFPAIFHPSVMEKKDGAGDEVFSDDDKENCQSSSPRTPTSDPEDEDVEDEQIRMAGNEPNHPKIKRRRKNKQNRMRKKARRH</sequence>
<dbReference type="OrthoDB" id="10578307at2759"/>
<evidence type="ECO:0000313" key="2">
    <source>
        <dbReference type="EMBL" id="CAD5220308.1"/>
    </source>
</evidence>
<accession>A0A811KUK4</accession>
<feature type="compositionally biased region" description="Polar residues" evidence="1">
    <location>
        <begin position="157"/>
        <end position="168"/>
    </location>
</feature>
<dbReference type="AlphaFoldDB" id="A0A811KUK4"/>
<organism evidence="2 3">
    <name type="scientific">Bursaphelenchus okinawaensis</name>
    <dbReference type="NCBI Taxonomy" id="465554"/>
    <lineage>
        <taxon>Eukaryota</taxon>
        <taxon>Metazoa</taxon>
        <taxon>Ecdysozoa</taxon>
        <taxon>Nematoda</taxon>
        <taxon>Chromadorea</taxon>
        <taxon>Rhabditida</taxon>
        <taxon>Tylenchina</taxon>
        <taxon>Tylenchomorpha</taxon>
        <taxon>Aphelenchoidea</taxon>
        <taxon>Aphelenchoididae</taxon>
        <taxon>Bursaphelenchus</taxon>
    </lineage>
</organism>
<feature type="compositionally biased region" description="Polar residues" evidence="1">
    <location>
        <begin position="280"/>
        <end position="290"/>
    </location>
</feature>
<name>A0A811KUK4_9BILA</name>
<feature type="compositionally biased region" description="Polar residues" evidence="1">
    <location>
        <begin position="98"/>
        <end position="110"/>
    </location>
</feature>
<dbReference type="EMBL" id="CAJFDH010000004">
    <property type="protein sequence ID" value="CAD5220308.1"/>
    <property type="molecule type" value="Genomic_DNA"/>
</dbReference>
<feature type="compositionally biased region" description="Polar residues" evidence="1">
    <location>
        <begin position="191"/>
        <end position="240"/>
    </location>
</feature>
<protein>
    <submittedName>
        <fullName evidence="2">Uncharacterized protein</fullName>
    </submittedName>
</protein>
<evidence type="ECO:0000313" key="3">
    <source>
        <dbReference type="Proteomes" id="UP000614601"/>
    </source>
</evidence>
<dbReference type="Proteomes" id="UP000614601">
    <property type="component" value="Unassembled WGS sequence"/>
</dbReference>
<evidence type="ECO:0000256" key="1">
    <source>
        <dbReference type="SAM" id="MobiDB-lite"/>
    </source>
</evidence>
<comment type="caution">
    <text evidence="2">The sequence shown here is derived from an EMBL/GenBank/DDBJ whole genome shotgun (WGS) entry which is preliminary data.</text>
</comment>
<keyword evidence="3" id="KW-1185">Reference proteome</keyword>
<dbReference type="EMBL" id="CAJFCW020000004">
    <property type="protein sequence ID" value="CAG9113503.1"/>
    <property type="molecule type" value="Genomic_DNA"/>
</dbReference>
<feature type="compositionally biased region" description="Polar residues" evidence="1">
    <location>
        <begin position="118"/>
        <end position="128"/>
    </location>
</feature>
<feature type="region of interest" description="Disordered" evidence="1">
    <location>
        <begin position="98"/>
        <end position="138"/>
    </location>
</feature>
<proteinExistence type="predicted"/>
<gene>
    <name evidence="2" type="ORF">BOKJ2_LOCUS8879</name>
</gene>
<reference evidence="2" key="1">
    <citation type="submission" date="2020-09" db="EMBL/GenBank/DDBJ databases">
        <authorList>
            <person name="Kikuchi T."/>
        </authorList>
    </citation>
    <scope>NUCLEOTIDE SEQUENCE</scope>
    <source>
        <strain evidence="2">SH1</strain>
    </source>
</reference>